<name>A0ABN0AYV7_9ACTN</name>
<keyword evidence="7 14" id="KW-0547">Nucleotide-binding</keyword>
<dbReference type="NCBIfam" id="TIGR01241">
    <property type="entry name" value="FtsH_fam"/>
    <property type="match status" value="1"/>
</dbReference>
<dbReference type="InterPro" id="IPR000642">
    <property type="entry name" value="Peptidase_M41"/>
</dbReference>
<evidence type="ECO:0000256" key="6">
    <source>
        <dbReference type="ARBA" id="ARBA00022723"/>
    </source>
</evidence>
<dbReference type="SUPFAM" id="SSF140990">
    <property type="entry name" value="FtsH protease domain-like"/>
    <property type="match status" value="1"/>
</dbReference>
<feature type="binding site" evidence="14">
    <location>
        <begin position="221"/>
        <end position="228"/>
    </location>
    <ligand>
        <name>ATP</name>
        <dbReference type="ChEBI" id="CHEBI:30616"/>
    </ligand>
</feature>
<dbReference type="Gene3D" id="3.30.720.210">
    <property type="match status" value="1"/>
</dbReference>
<keyword evidence="11 14" id="KW-1133">Transmembrane helix</keyword>
<dbReference type="Gene3D" id="1.10.8.60">
    <property type="match status" value="1"/>
</dbReference>
<accession>A0ABN0AYV7</accession>
<evidence type="ECO:0000256" key="2">
    <source>
        <dbReference type="ARBA" id="ARBA00010044"/>
    </source>
</evidence>
<dbReference type="Pfam" id="PF17862">
    <property type="entry name" value="AAA_lid_3"/>
    <property type="match status" value="1"/>
</dbReference>
<dbReference type="InterPro" id="IPR005936">
    <property type="entry name" value="FtsH"/>
</dbReference>
<dbReference type="RefSeq" id="WP_006304633.1">
    <property type="nucleotide sequence ID" value="NZ_AEDQ01000031.1"/>
</dbReference>
<dbReference type="Gene3D" id="1.20.58.760">
    <property type="entry name" value="Peptidase M41"/>
    <property type="match status" value="1"/>
</dbReference>
<evidence type="ECO:0000259" key="16">
    <source>
        <dbReference type="SMART" id="SM00382"/>
    </source>
</evidence>
<dbReference type="Gene3D" id="3.40.50.300">
    <property type="entry name" value="P-loop containing nucleotide triphosphate hydrolases"/>
    <property type="match status" value="1"/>
</dbReference>
<evidence type="ECO:0000256" key="8">
    <source>
        <dbReference type="ARBA" id="ARBA00022801"/>
    </source>
</evidence>
<dbReference type="Proteomes" id="UP000004431">
    <property type="component" value="Unassembled WGS sequence"/>
</dbReference>
<evidence type="ECO:0000256" key="15">
    <source>
        <dbReference type="RuleBase" id="RU003651"/>
    </source>
</evidence>
<dbReference type="InterPro" id="IPR011546">
    <property type="entry name" value="Pept_M41_FtsH_extracell"/>
</dbReference>
<feature type="transmembrane region" description="Helical" evidence="14">
    <location>
        <begin position="115"/>
        <end position="136"/>
    </location>
</feature>
<dbReference type="EC" id="3.4.24.-" evidence="14"/>
<feature type="binding site" evidence="14">
    <location>
        <position position="446"/>
    </location>
    <ligand>
        <name>Zn(2+)</name>
        <dbReference type="ChEBI" id="CHEBI:29105"/>
        <note>catalytic</note>
    </ligand>
</feature>
<evidence type="ECO:0000256" key="9">
    <source>
        <dbReference type="ARBA" id="ARBA00022833"/>
    </source>
</evidence>
<feature type="domain" description="AAA+ ATPase" evidence="16">
    <location>
        <begin position="213"/>
        <end position="351"/>
    </location>
</feature>
<evidence type="ECO:0000256" key="13">
    <source>
        <dbReference type="ARBA" id="ARBA00023136"/>
    </source>
</evidence>
<feature type="binding site" evidence="14">
    <location>
        <position position="519"/>
    </location>
    <ligand>
        <name>Zn(2+)</name>
        <dbReference type="ChEBI" id="CHEBI:29105"/>
        <note>catalytic</note>
    </ligand>
</feature>
<evidence type="ECO:0000313" key="17">
    <source>
        <dbReference type="EMBL" id="EFL43682.1"/>
    </source>
</evidence>
<feature type="binding site" evidence="14">
    <location>
        <position position="442"/>
    </location>
    <ligand>
        <name>Zn(2+)</name>
        <dbReference type="ChEBI" id="CHEBI:29105"/>
        <note>catalytic</note>
    </ligand>
</feature>
<protein>
    <recommendedName>
        <fullName evidence="14">ATP-dependent zinc metalloprotease FtsH</fullName>
        <ecNumber evidence="14">3.4.24.-</ecNumber>
    </recommendedName>
</protein>
<dbReference type="EMBL" id="AEDQ01000031">
    <property type="protein sequence ID" value="EFL43682.1"/>
    <property type="molecule type" value="Genomic_DNA"/>
</dbReference>
<evidence type="ECO:0000256" key="4">
    <source>
        <dbReference type="ARBA" id="ARBA00022670"/>
    </source>
</evidence>
<comment type="similarity">
    <text evidence="15">Belongs to the AAA ATPase family.</text>
</comment>
<keyword evidence="12 14" id="KW-0482">Metalloprotease</keyword>
<dbReference type="Pfam" id="PF06480">
    <property type="entry name" value="FtsH_ext"/>
    <property type="match status" value="1"/>
</dbReference>
<keyword evidence="6 14" id="KW-0479">Metal-binding</keyword>
<dbReference type="InterPro" id="IPR003593">
    <property type="entry name" value="AAA+_ATPase"/>
</dbReference>
<feature type="transmembrane region" description="Helical" evidence="14">
    <location>
        <begin position="12"/>
        <end position="31"/>
    </location>
</feature>
<comment type="subunit">
    <text evidence="14">Homohexamer.</text>
</comment>
<comment type="caution">
    <text evidence="17">The sequence shown here is derived from an EMBL/GenBank/DDBJ whole genome shotgun (WGS) entry which is preliminary data.</text>
</comment>
<evidence type="ECO:0000256" key="12">
    <source>
        <dbReference type="ARBA" id="ARBA00023049"/>
    </source>
</evidence>
<dbReference type="Pfam" id="PF01434">
    <property type="entry name" value="Peptidase_M41"/>
    <property type="match status" value="1"/>
</dbReference>
<evidence type="ECO:0000256" key="7">
    <source>
        <dbReference type="ARBA" id="ARBA00022741"/>
    </source>
</evidence>
<comment type="cofactor">
    <cofactor evidence="14">
        <name>Zn(2+)</name>
        <dbReference type="ChEBI" id="CHEBI:29105"/>
    </cofactor>
    <text evidence="14">Binds 1 zinc ion per subunit.</text>
</comment>
<evidence type="ECO:0000256" key="14">
    <source>
        <dbReference type="HAMAP-Rule" id="MF_01458"/>
    </source>
</evidence>
<keyword evidence="4 14" id="KW-0645">Protease</keyword>
<keyword evidence="13 14" id="KW-0472">Membrane</keyword>
<evidence type="ECO:0000256" key="1">
    <source>
        <dbReference type="ARBA" id="ARBA00004370"/>
    </source>
</evidence>
<organism evidence="17 18">
    <name type="scientific">Fannyhessea vaginae PB189-T1-4</name>
    <dbReference type="NCBI Taxonomy" id="866774"/>
    <lineage>
        <taxon>Bacteria</taxon>
        <taxon>Bacillati</taxon>
        <taxon>Actinomycetota</taxon>
        <taxon>Coriobacteriia</taxon>
        <taxon>Coriobacteriales</taxon>
        <taxon>Atopobiaceae</taxon>
        <taxon>Fannyhessea</taxon>
    </lineage>
</organism>
<keyword evidence="10 14" id="KW-0067">ATP-binding</keyword>
<keyword evidence="9 14" id="KW-0862">Zinc</keyword>
<dbReference type="InterPro" id="IPR037219">
    <property type="entry name" value="Peptidase_M41-like"/>
</dbReference>
<keyword evidence="18" id="KW-1185">Reference proteome</keyword>
<evidence type="ECO:0000256" key="3">
    <source>
        <dbReference type="ARBA" id="ARBA00022475"/>
    </source>
</evidence>
<dbReference type="SMART" id="SM00382">
    <property type="entry name" value="AAA"/>
    <property type="match status" value="1"/>
</dbReference>
<evidence type="ECO:0000256" key="10">
    <source>
        <dbReference type="ARBA" id="ARBA00022840"/>
    </source>
</evidence>
<dbReference type="PANTHER" id="PTHR23076:SF97">
    <property type="entry name" value="ATP-DEPENDENT ZINC METALLOPROTEASE YME1L1"/>
    <property type="match status" value="1"/>
</dbReference>
<dbReference type="InterPro" id="IPR003959">
    <property type="entry name" value="ATPase_AAA_core"/>
</dbReference>
<keyword evidence="8 14" id="KW-0378">Hydrolase</keyword>
<sequence>MKKMDTKRRRQSMILYIIIALGIAFIVRSIIMPQISQQTVTKTSYSDFLEKLDAGQVTKVQLDTGTKYIRFTTGDKGSETVYETGQFPQDATLVSKLTQHNVEFSALIPDPNKDAWLWLLINLLPFIIIIFAGWMINKRLKKQLGDDAPSMNFGGGFGGFGSFGKSHAKEVKGQETGVTFNDVAGQDEAKDSLHEIVSFLDNPKKYAAIGARCPKGALLVGPPGTGKTLLARAVAGEAKVPFFQISGSEFVEMFVGRGAAKVRDLFKQAKEKAPCIIFIDELDTVGKKRGMSINSNDEREQTLNQLLAEMDGFDNHEGIVVLAATNRPETLDPALLRPGRFDRRIPVELPDLAGREAILKLHAHDVKIEPNIDFTQVARQTPGTSGADLANMINEAALRAVRAGRNRVTQNDLEESVDVVVAGEKKKTAVLSEHERKVVAYHETGHAIVAAVQNGRSPVSKITIIPRTSGALGFTMQAEEDERYLTTKEEYQQRLAVLCGGRAAEEIIFGHRSSGAADDIAKATKIARAMVTQLGMSDEFGMVALGETRNKYLGGDEELSCSEGTAVAVDKEVQELIEQAHQTALKTLQNYKFKLHEIARYLQLKETITGDEFMNILNREDGFAPKPKQAEPAEG</sequence>
<feature type="active site" evidence="14">
    <location>
        <position position="443"/>
    </location>
</feature>
<reference evidence="17 18" key="1">
    <citation type="submission" date="2010-08" db="EMBL/GenBank/DDBJ databases">
        <authorList>
            <person name="Durkin A.S."/>
            <person name="Madupu R."/>
            <person name="Torralba M."/>
            <person name="Gillis M."/>
            <person name="Methe B."/>
            <person name="Sutton G."/>
            <person name="Nelson K.E."/>
        </authorList>
    </citation>
    <scope>NUCLEOTIDE SEQUENCE [LARGE SCALE GENOMIC DNA]</scope>
    <source>
        <strain evidence="17 18">PB189-T1-4</strain>
    </source>
</reference>
<comment type="similarity">
    <text evidence="14">In the central section; belongs to the AAA ATPase family.</text>
</comment>
<evidence type="ECO:0000313" key="18">
    <source>
        <dbReference type="Proteomes" id="UP000004431"/>
    </source>
</evidence>
<dbReference type="InterPro" id="IPR003960">
    <property type="entry name" value="ATPase_AAA_CS"/>
</dbReference>
<dbReference type="SUPFAM" id="SSF52540">
    <property type="entry name" value="P-loop containing nucleoside triphosphate hydrolases"/>
    <property type="match status" value="1"/>
</dbReference>
<gene>
    <name evidence="17" type="primary">hflB</name>
    <name evidence="14" type="synonym">ftsH</name>
    <name evidence="17" type="ORF">HMPREF9248_0070</name>
</gene>
<dbReference type="PANTHER" id="PTHR23076">
    <property type="entry name" value="METALLOPROTEASE M41 FTSH"/>
    <property type="match status" value="1"/>
</dbReference>
<dbReference type="CDD" id="cd19501">
    <property type="entry name" value="RecA-like_FtsH"/>
    <property type="match status" value="1"/>
</dbReference>
<dbReference type="InterPro" id="IPR027417">
    <property type="entry name" value="P-loop_NTPase"/>
</dbReference>
<proteinExistence type="inferred from homology"/>
<dbReference type="Pfam" id="PF00004">
    <property type="entry name" value="AAA"/>
    <property type="match status" value="1"/>
</dbReference>
<comment type="function">
    <text evidence="14">Acts as a processive, ATP-dependent zinc metallopeptidase for both cytoplasmic and membrane proteins. Plays a role in the quality control of integral membrane proteins.</text>
</comment>
<dbReference type="GO" id="GO:0016787">
    <property type="term" value="F:hydrolase activity"/>
    <property type="evidence" value="ECO:0007669"/>
    <property type="project" value="UniProtKB-KW"/>
</dbReference>
<keyword evidence="3 14" id="KW-1003">Cell membrane</keyword>
<evidence type="ECO:0000256" key="5">
    <source>
        <dbReference type="ARBA" id="ARBA00022692"/>
    </source>
</evidence>
<keyword evidence="5 14" id="KW-0812">Transmembrane</keyword>
<evidence type="ECO:0000256" key="11">
    <source>
        <dbReference type="ARBA" id="ARBA00022989"/>
    </source>
</evidence>
<dbReference type="InterPro" id="IPR041569">
    <property type="entry name" value="AAA_lid_3"/>
</dbReference>
<comment type="subcellular location">
    <subcellularLocation>
        <location evidence="14">Cell membrane</location>
        <topology evidence="14">Multi-pass membrane protein</topology>
        <orientation evidence="14">Cytoplasmic side</orientation>
    </subcellularLocation>
    <subcellularLocation>
        <location evidence="1">Membrane</location>
    </subcellularLocation>
</comment>
<dbReference type="HAMAP" id="MF_01458">
    <property type="entry name" value="FtsH"/>
    <property type="match status" value="1"/>
</dbReference>
<dbReference type="PROSITE" id="PS00674">
    <property type="entry name" value="AAA"/>
    <property type="match status" value="1"/>
</dbReference>
<comment type="similarity">
    <text evidence="2 14">In the C-terminal section; belongs to the peptidase M41 family.</text>
</comment>